<dbReference type="PANTHER" id="PTHR22925:SF3">
    <property type="entry name" value="GLYCOSYL HYDROLASE FAMILY PROTEIN 43"/>
    <property type="match status" value="1"/>
</dbReference>
<dbReference type="PANTHER" id="PTHR22925">
    <property type="entry name" value="GLYCOSYL HYDROLASE 43 FAMILY MEMBER"/>
    <property type="match status" value="1"/>
</dbReference>
<dbReference type="EMBL" id="HBIR01033717">
    <property type="protein sequence ID" value="CAE0563838.1"/>
    <property type="molecule type" value="Transcribed_RNA"/>
</dbReference>
<evidence type="ECO:0000313" key="8">
    <source>
        <dbReference type="EMBL" id="CAE0563835.1"/>
    </source>
</evidence>
<evidence type="ECO:0000313" key="6">
    <source>
        <dbReference type="EMBL" id="CAE0563828.1"/>
    </source>
</evidence>
<dbReference type="EMBL" id="HBIR01033716">
    <property type="protein sequence ID" value="CAE0563836.1"/>
    <property type="molecule type" value="Transcribed_RNA"/>
</dbReference>
<dbReference type="SUPFAM" id="SSF75005">
    <property type="entry name" value="Arabinanase/levansucrase/invertase"/>
    <property type="match status" value="1"/>
</dbReference>
<feature type="compositionally biased region" description="Polar residues" evidence="5">
    <location>
        <begin position="410"/>
        <end position="432"/>
    </location>
</feature>
<evidence type="ECO:0000256" key="5">
    <source>
        <dbReference type="SAM" id="MobiDB-lite"/>
    </source>
</evidence>
<dbReference type="InterPro" id="IPR023296">
    <property type="entry name" value="Glyco_hydro_beta-prop_sf"/>
</dbReference>
<gene>
    <name evidence="6" type="ORF">EHUX00137_LOCUS26219</name>
    <name evidence="7" type="ORF">EHUX00137_LOCUS26222</name>
    <name evidence="8" type="ORF">EHUX00137_LOCUS26224</name>
    <name evidence="9" type="ORF">EHUX00137_LOCUS26225</name>
    <name evidence="10" type="ORF">EHUX00137_LOCUS26226</name>
    <name evidence="11" type="ORF">EHUX00137_LOCUS26227</name>
</gene>
<feature type="region of interest" description="Disordered" evidence="5">
    <location>
        <begin position="67"/>
        <end position="86"/>
    </location>
</feature>
<evidence type="ECO:0000256" key="2">
    <source>
        <dbReference type="ARBA" id="ARBA00022801"/>
    </source>
</evidence>
<protein>
    <submittedName>
        <fullName evidence="11">Uncharacterized protein</fullName>
    </submittedName>
</protein>
<dbReference type="GO" id="GO:0005975">
    <property type="term" value="P:carbohydrate metabolic process"/>
    <property type="evidence" value="ECO:0007669"/>
    <property type="project" value="InterPro"/>
</dbReference>
<evidence type="ECO:0000313" key="11">
    <source>
        <dbReference type="EMBL" id="CAE0563839.1"/>
    </source>
</evidence>
<accession>A0A6V2SX64</accession>
<dbReference type="EMBL" id="HBIR01033715">
    <property type="protein sequence ID" value="CAE0563835.1"/>
    <property type="molecule type" value="Transcribed_RNA"/>
</dbReference>
<dbReference type="Pfam" id="PF04616">
    <property type="entry name" value="Glyco_hydro_43"/>
    <property type="match status" value="1"/>
</dbReference>
<dbReference type="InterPro" id="IPR006710">
    <property type="entry name" value="Glyco_hydro_43"/>
</dbReference>
<dbReference type="EMBL" id="HBIR01033709">
    <property type="protein sequence ID" value="CAE0563828.1"/>
    <property type="molecule type" value="Transcribed_RNA"/>
</dbReference>
<comment type="similarity">
    <text evidence="1 4">Belongs to the glycosyl hydrolase 43 family.</text>
</comment>
<feature type="region of interest" description="Disordered" evidence="5">
    <location>
        <begin position="369"/>
        <end position="440"/>
    </location>
</feature>
<keyword evidence="2 4" id="KW-0378">Hydrolase</keyword>
<dbReference type="EMBL" id="HBIR01033718">
    <property type="protein sequence ID" value="CAE0563839.1"/>
    <property type="molecule type" value="Transcribed_RNA"/>
</dbReference>
<dbReference type="Gene3D" id="2.115.10.20">
    <property type="entry name" value="Glycosyl hydrolase domain, family 43"/>
    <property type="match status" value="1"/>
</dbReference>
<organism evidence="11">
    <name type="scientific">Emiliania huxleyi</name>
    <name type="common">Coccolithophore</name>
    <name type="synonym">Pontosphaera huxleyi</name>
    <dbReference type="NCBI Taxonomy" id="2903"/>
    <lineage>
        <taxon>Eukaryota</taxon>
        <taxon>Haptista</taxon>
        <taxon>Haptophyta</taxon>
        <taxon>Prymnesiophyceae</taxon>
        <taxon>Isochrysidales</taxon>
        <taxon>Noelaerhabdaceae</taxon>
        <taxon>Emiliania</taxon>
    </lineage>
</organism>
<evidence type="ECO:0000313" key="7">
    <source>
        <dbReference type="EMBL" id="CAE0563832.1"/>
    </source>
</evidence>
<evidence type="ECO:0000313" key="9">
    <source>
        <dbReference type="EMBL" id="CAE0563836.1"/>
    </source>
</evidence>
<feature type="compositionally biased region" description="Basic residues" evidence="5">
    <location>
        <begin position="391"/>
        <end position="402"/>
    </location>
</feature>
<evidence type="ECO:0000256" key="4">
    <source>
        <dbReference type="RuleBase" id="RU361187"/>
    </source>
</evidence>
<reference evidence="11" key="1">
    <citation type="submission" date="2021-01" db="EMBL/GenBank/DDBJ databases">
        <authorList>
            <person name="Corre E."/>
            <person name="Pelletier E."/>
            <person name="Niang G."/>
            <person name="Scheremetjew M."/>
            <person name="Finn R."/>
            <person name="Kale V."/>
            <person name="Holt S."/>
            <person name="Cochrane G."/>
            <person name="Meng A."/>
            <person name="Brown T."/>
            <person name="Cohen L."/>
        </authorList>
    </citation>
    <scope>NUCLEOTIDE SEQUENCE</scope>
    <source>
        <strain evidence="11">379</strain>
    </source>
</reference>
<dbReference type="EMBL" id="HBIR01033713">
    <property type="protein sequence ID" value="CAE0563832.1"/>
    <property type="molecule type" value="Transcribed_RNA"/>
</dbReference>
<keyword evidence="3 4" id="KW-0326">Glycosidase</keyword>
<dbReference type="GO" id="GO:0004553">
    <property type="term" value="F:hydrolase activity, hydrolyzing O-glycosyl compounds"/>
    <property type="evidence" value="ECO:0007669"/>
    <property type="project" value="InterPro"/>
</dbReference>
<evidence type="ECO:0000313" key="10">
    <source>
        <dbReference type="EMBL" id="CAE0563838.1"/>
    </source>
</evidence>
<evidence type="ECO:0000256" key="3">
    <source>
        <dbReference type="ARBA" id="ARBA00023295"/>
    </source>
</evidence>
<proteinExistence type="inferred from homology"/>
<name>A0A6V2SX64_EMIHU</name>
<evidence type="ECO:0000256" key="1">
    <source>
        <dbReference type="ARBA" id="ARBA00009865"/>
    </source>
</evidence>
<dbReference type="AlphaFoldDB" id="A0A6V2SX64"/>
<sequence length="440" mass="49681">MTWLDEAGAPIEAHGAGMLQHNGRYYWFGEEKKRTFVRRFVETVACYSASSLAGPWRNHGRVLAQEEIRHPKPRPQPNRPTKQPRFGGWVVQRPKVLYNRQTRKFVMWFHLDLPRGTVERHDGTYYQNAQSLCDKAGAPCAKLMGYQLRSVGVATADRPEGPYVWERGFRPDGQGSLDLNLFQDPTDGQAYLIRDCSHKLLAISRLTPDYLGTAGIIATLPQCLERTVKHGRPALKNRCEGMAMFRHSGYFYLFTSLATGWWPNAVTLWRTAGKSLDNATWLNLGNPTGSRTSFNSQPTYVVQATTARGEPYFVYLGDNWMLCPSRDSAGPALEGACYIWLPFRMRAGESELEVDYRWRWRPSDPFAPVPRDPNPICRGQGNGEACGAEQKKRKRRPKRKEHTRWVSSRRAASQQTIRTLNATPGGTLTSGGSWKGATVG</sequence>